<dbReference type="KEGG" id="cpra:CPter91_2752"/>
<evidence type="ECO:0000313" key="2">
    <source>
        <dbReference type="Proteomes" id="UP000074561"/>
    </source>
</evidence>
<dbReference type="RefSeq" id="WP_061940768.1">
    <property type="nucleotide sequence ID" value="NZ_CP013234.1"/>
</dbReference>
<sequence>MPLVLNARNNPLYGGDVINQKYKPLDDPVLVAGDNVYYRQLFSARQGLLTGINAYPPSALNFYGNLPVPVVAVAPLVVVSSNRANWMQTILQNAVTHGVFTGYLDLTSFDSDVVPWYTPMRSGRPVYIVVHWSEYDYYEARVGGGAFPNVTVVGYKFTAAAPALDIVGFGASRYAAMQLMINQGYHQAWAVDDNVINVNGFPNTLGVVEALMPLAGGAAPIWGIGFTAATANTGANTLYTAGTLTFAANPLNFGTTVAGLLQQVVLWNLDQLRAANLNFSPLFVASNEDVSLSNYLQFNQLDERIITTCSIVKYEPANDPWSNLGASREIPRRRNRLLGLLDGIEGDIQFLPVGGGAQVTLQTYVRQTVLMHGINRNQSTALRTQSCAIEQYMAAAARRGWYPAAPLNPFNPFNGPAAINLLLPAAI</sequence>
<protein>
    <submittedName>
        <fullName evidence="1">Uncharacterized protein</fullName>
    </submittedName>
</protein>
<dbReference type="OrthoDB" id="5905291at2"/>
<evidence type="ECO:0000313" key="1">
    <source>
        <dbReference type="EMBL" id="AMP05100.1"/>
    </source>
</evidence>
<accession>A0A127Q4T7</accession>
<dbReference type="EMBL" id="CP013234">
    <property type="protein sequence ID" value="AMP05100.1"/>
    <property type="molecule type" value="Genomic_DNA"/>
</dbReference>
<dbReference type="Proteomes" id="UP000074561">
    <property type="component" value="Chromosome"/>
</dbReference>
<dbReference type="AlphaFoldDB" id="A0A127Q4T7"/>
<name>A0A127Q4T7_9BURK</name>
<proteinExistence type="predicted"/>
<gene>
    <name evidence="1" type="ORF">CPter91_2752</name>
</gene>
<reference evidence="1 2" key="1">
    <citation type="submission" date="2015-11" db="EMBL/GenBank/DDBJ databases">
        <title>Exploring the genomic traits of fungus-feeding bacterial genus Collimonas.</title>
        <authorList>
            <person name="Song C."/>
            <person name="Schmidt R."/>
            <person name="de Jager V."/>
            <person name="Krzyzanowska D."/>
            <person name="Jongedijk E."/>
            <person name="Cankar K."/>
            <person name="Beekwilder J."/>
            <person name="van Veen A."/>
            <person name="de Boer W."/>
            <person name="van Veen J.A."/>
            <person name="Garbeva P."/>
        </authorList>
    </citation>
    <scope>NUCLEOTIDE SEQUENCE [LARGE SCALE GENOMIC DNA]</scope>
    <source>
        <strain evidence="1 2">Ter91</strain>
    </source>
</reference>
<organism evidence="1 2">
    <name type="scientific">Collimonas pratensis</name>
    <dbReference type="NCBI Taxonomy" id="279113"/>
    <lineage>
        <taxon>Bacteria</taxon>
        <taxon>Pseudomonadati</taxon>
        <taxon>Pseudomonadota</taxon>
        <taxon>Betaproteobacteria</taxon>
        <taxon>Burkholderiales</taxon>
        <taxon>Oxalobacteraceae</taxon>
        <taxon>Collimonas</taxon>
    </lineage>
</organism>
<dbReference type="PATRIC" id="fig|279113.9.peg.2716"/>